<evidence type="ECO:0000313" key="2">
    <source>
        <dbReference type="Proteomes" id="UP000196386"/>
    </source>
</evidence>
<reference evidence="2" key="1">
    <citation type="submission" date="2017-04" db="EMBL/GenBank/DDBJ databases">
        <title>Function of individual gut microbiota members based on whole genome sequencing of pure cultures obtained from chicken caecum.</title>
        <authorList>
            <person name="Medvecky M."/>
            <person name="Cejkova D."/>
            <person name="Polansky O."/>
            <person name="Karasova D."/>
            <person name="Kubasova T."/>
            <person name="Cizek A."/>
            <person name="Rychlik I."/>
        </authorList>
    </citation>
    <scope>NUCLEOTIDE SEQUENCE [LARGE SCALE GENOMIC DNA]</scope>
    <source>
        <strain evidence="2">An175</strain>
    </source>
</reference>
<proteinExistence type="predicted"/>
<protein>
    <submittedName>
        <fullName evidence="1">Uncharacterized protein</fullName>
    </submittedName>
</protein>
<accession>A0A1Y4MKV3</accession>
<dbReference type="AlphaFoldDB" id="A0A1Y4MKV3"/>
<organism evidence="1 2">
    <name type="scientific">Anaerotruncus colihominis</name>
    <dbReference type="NCBI Taxonomy" id="169435"/>
    <lineage>
        <taxon>Bacteria</taxon>
        <taxon>Bacillati</taxon>
        <taxon>Bacillota</taxon>
        <taxon>Clostridia</taxon>
        <taxon>Eubacteriales</taxon>
        <taxon>Oscillospiraceae</taxon>
        <taxon>Anaerotruncus</taxon>
    </lineage>
</organism>
<comment type="caution">
    <text evidence="1">The sequence shown here is derived from an EMBL/GenBank/DDBJ whole genome shotgun (WGS) entry which is preliminary data.</text>
</comment>
<gene>
    <name evidence="1" type="ORF">B5F11_09730</name>
</gene>
<sequence>MSALCKTLRFYRVLFMLGENYIESSRKEYLLSLAEDLGISRKTVFLMANLLGESEDYDGLPSMLEELAEMNEETEEN</sequence>
<name>A0A1Y4MKV3_9FIRM</name>
<dbReference type="Proteomes" id="UP000196386">
    <property type="component" value="Unassembled WGS sequence"/>
</dbReference>
<evidence type="ECO:0000313" key="1">
    <source>
        <dbReference type="EMBL" id="OUP69357.1"/>
    </source>
</evidence>
<dbReference type="EMBL" id="NFKP01000010">
    <property type="protein sequence ID" value="OUP69357.1"/>
    <property type="molecule type" value="Genomic_DNA"/>
</dbReference>